<dbReference type="AlphaFoldDB" id="B7K2D8"/>
<evidence type="ECO:0000259" key="6">
    <source>
        <dbReference type="SMART" id="SM00922"/>
    </source>
</evidence>
<feature type="binding site" evidence="4">
    <location>
        <position position="200"/>
    </location>
    <ligand>
        <name>Mg(2+)</name>
        <dbReference type="ChEBI" id="CHEBI:18420"/>
    </ligand>
</feature>
<keyword evidence="8" id="KW-1185">Reference proteome</keyword>
<name>B7K2D8_RIPO1</name>
<dbReference type="InterPro" id="IPR036849">
    <property type="entry name" value="Enolase-like_C_sf"/>
</dbReference>
<keyword evidence="1 4" id="KW-0479">Metal-binding</keyword>
<proteinExistence type="inferred from homology"/>
<dbReference type="Pfam" id="PF13378">
    <property type="entry name" value="MR_MLE_C"/>
    <property type="match status" value="1"/>
</dbReference>
<dbReference type="NCBIfam" id="NF002739">
    <property type="entry name" value="PRK02714.1"/>
    <property type="match status" value="1"/>
</dbReference>
<dbReference type="SUPFAM" id="SSF51604">
    <property type="entry name" value="Enolase C-terminal domain-like"/>
    <property type="match status" value="1"/>
</dbReference>
<keyword evidence="3 4" id="KW-0456">Lyase</keyword>
<dbReference type="SFLD" id="SFLDS00001">
    <property type="entry name" value="Enolase"/>
    <property type="match status" value="1"/>
</dbReference>
<dbReference type="KEGG" id="cyp:PCC8801_1207"/>
<dbReference type="HOGENOM" id="CLU_030273_0_2_3"/>
<dbReference type="UniPathway" id="UPA00995"/>
<sequence length="322" mass="36782">MNYFVDFRLYSRPFIQPLQTYHGVWKTREGIIIRLTDTTGKIGWGEIAPLPWFGSESLSEAWLFCQGLKGLITVEQVKLIPDSLPSCQFGFESALEGIKLGHKQTQKTIKKGGVYYSYLLPTGEKVLQEWGKVLEKGGTTFKWKIGVKNIIEEMRIFEKLIEVLPQRIKLRLDANGGLNLEEAKLWLKLADESGIVEFVEQPLSPLKFDFMLKLSQEYTTPLALDESVSNLIQLEQCYQQGWRGIVIIKAAIAGFPTRLRQLVQNYSLDIVFSSVFETSIARNYILGLTEELVKGDRAMGLGVDHWFKDDEADFLSNLWKNF</sequence>
<evidence type="ECO:0000256" key="4">
    <source>
        <dbReference type="HAMAP-Rule" id="MF_00470"/>
    </source>
</evidence>
<dbReference type="SFLD" id="SFLDG00180">
    <property type="entry name" value="muconate_cycloisomerase"/>
    <property type="match status" value="1"/>
</dbReference>
<dbReference type="SUPFAM" id="SSF54826">
    <property type="entry name" value="Enolase N-terminal domain-like"/>
    <property type="match status" value="1"/>
</dbReference>
<dbReference type="InterPro" id="IPR010196">
    <property type="entry name" value="OSB_synthase_MenC1"/>
</dbReference>
<dbReference type="EMBL" id="CP001287">
    <property type="protein sequence ID" value="ACK65274.1"/>
    <property type="molecule type" value="Genomic_DNA"/>
</dbReference>
<organism evidence="7 8">
    <name type="scientific">Rippkaea orientalis (strain PCC 8801 / RF-1)</name>
    <name type="common">Cyanothece sp. (strain PCC 8801)</name>
    <dbReference type="NCBI Taxonomy" id="41431"/>
    <lineage>
        <taxon>Bacteria</taxon>
        <taxon>Bacillati</taxon>
        <taxon>Cyanobacteriota</taxon>
        <taxon>Cyanophyceae</taxon>
        <taxon>Oscillatoriophycideae</taxon>
        <taxon>Chroococcales</taxon>
        <taxon>Aphanothecaceae</taxon>
        <taxon>Rippkaea</taxon>
        <taxon>Rippkaea orientalis</taxon>
    </lineage>
</organism>
<evidence type="ECO:0000313" key="8">
    <source>
        <dbReference type="Proteomes" id="UP000008204"/>
    </source>
</evidence>
<dbReference type="HAMAP" id="MF_00470">
    <property type="entry name" value="MenC_1"/>
    <property type="match status" value="1"/>
</dbReference>
<dbReference type="Proteomes" id="UP000008204">
    <property type="component" value="Chromosome"/>
</dbReference>
<evidence type="ECO:0000256" key="5">
    <source>
        <dbReference type="NCBIfam" id="TIGR01927"/>
    </source>
</evidence>
<comment type="cofactor">
    <cofactor evidence="4">
        <name>a divalent metal cation</name>
        <dbReference type="ChEBI" id="CHEBI:60240"/>
    </cofactor>
</comment>
<accession>B7K2D8</accession>
<dbReference type="Gene3D" id="3.30.390.10">
    <property type="entry name" value="Enolase-like, N-terminal domain"/>
    <property type="match status" value="1"/>
</dbReference>
<dbReference type="InterPro" id="IPR041338">
    <property type="entry name" value="OSBS_N"/>
</dbReference>
<dbReference type="InterPro" id="IPR013342">
    <property type="entry name" value="Mandelate_racemase_C"/>
</dbReference>
<feature type="domain" description="Mandelate racemase/muconate lactonizing enzyme C-terminal" evidence="6">
    <location>
        <begin position="123"/>
        <end position="221"/>
    </location>
</feature>
<dbReference type="GO" id="GO:0000287">
    <property type="term" value="F:magnesium ion binding"/>
    <property type="evidence" value="ECO:0007669"/>
    <property type="project" value="UniProtKB-UniRule"/>
</dbReference>
<dbReference type="InterPro" id="IPR029065">
    <property type="entry name" value="Enolase_C-like"/>
</dbReference>
<comment type="function">
    <text evidence="4">Converts 2-succinyl-6-hydroxy-2,4-cyclohexadiene-1-carboxylate (SHCHC) to 2-succinylbenzoate (OSB).</text>
</comment>
<dbReference type="RefSeq" id="WP_012594548.1">
    <property type="nucleotide sequence ID" value="NC_011726.1"/>
</dbReference>
<dbReference type="PANTHER" id="PTHR48073">
    <property type="entry name" value="O-SUCCINYLBENZOATE SYNTHASE-RELATED"/>
    <property type="match status" value="1"/>
</dbReference>
<dbReference type="SMART" id="SM00922">
    <property type="entry name" value="MR_MLE"/>
    <property type="match status" value="1"/>
</dbReference>
<dbReference type="OrthoDB" id="9802699at2"/>
<dbReference type="GO" id="GO:0009234">
    <property type="term" value="P:menaquinone biosynthetic process"/>
    <property type="evidence" value="ECO:0007669"/>
    <property type="project" value="UniProtKB-UniRule"/>
</dbReference>
<reference evidence="8" key="1">
    <citation type="journal article" date="2011" name="MBio">
        <title>Novel metabolic attributes of the genus Cyanothece, comprising a group of unicellular nitrogen-fixing Cyanobacteria.</title>
        <authorList>
            <person name="Bandyopadhyay A."/>
            <person name="Elvitigala T."/>
            <person name="Welsh E."/>
            <person name="Stockel J."/>
            <person name="Liberton M."/>
            <person name="Min H."/>
            <person name="Sherman L.A."/>
            <person name="Pakrasi H.B."/>
        </authorList>
    </citation>
    <scope>NUCLEOTIDE SEQUENCE [LARGE SCALE GENOMIC DNA]</scope>
    <source>
        <strain evidence="8">PCC 8801</strain>
    </source>
</reference>
<evidence type="ECO:0000256" key="3">
    <source>
        <dbReference type="ARBA" id="ARBA00023239"/>
    </source>
</evidence>
<comment type="pathway">
    <text evidence="4">Quinol/quinone metabolism; 1,4-dihydroxy-2-naphthoate biosynthesis; 1,4-dihydroxy-2-naphthoate from chorismate: step 4/7.</text>
</comment>
<dbReference type="CDD" id="cd03320">
    <property type="entry name" value="OSBS"/>
    <property type="match status" value="1"/>
</dbReference>
<keyword evidence="2 4" id="KW-0460">Magnesium</keyword>
<feature type="binding site" evidence="4">
    <location>
        <position position="225"/>
    </location>
    <ligand>
        <name>Mg(2+)</name>
        <dbReference type="ChEBI" id="CHEBI:18420"/>
    </ligand>
</feature>
<dbReference type="EC" id="4.2.1.113" evidence="4 5"/>
<dbReference type="Gene3D" id="3.20.20.120">
    <property type="entry name" value="Enolase-like C-terminal domain"/>
    <property type="match status" value="1"/>
</dbReference>
<dbReference type="PANTHER" id="PTHR48073:SF2">
    <property type="entry name" value="O-SUCCINYLBENZOATE SYNTHASE"/>
    <property type="match status" value="1"/>
</dbReference>
<comment type="similarity">
    <text evidence="4">Belongs to the mandelate racemase/muconate lactonizing enzyme family. MenC type 1 subfamily.</text>
</comment>
<feature type="active site" description="Proton donor" evidence="4">
    <location>
        <position position="144"/>
    </location>
</feature>
<comment type="pathway">
    <text evidence="4">Cofactor biosynthesis; phylloquinone biosynthesis.</text>
</comment>
<dbReference type="NCBIfam" id="TIGR01927">
    <property type="entry name" value="menC_gam_Gplu"/>
    <property type="match status" value="1"/>
</dbReference>
<evidence type="ECO:0000256" key="2">
    <source>
        <dbReference type="ARBA" id="ARBA00022842"/>
    </source>
</evidence>
<evidence type="ECO:0000313" key="7">
    <source>
        <dbReference type="EMBL" id="ACK65274.1"/>
    </source>
</evidence>
<dbReference type="STRING" id="41431.PCC8801_1207"/>
<dbReference type="GO" id="GO:0043748">
    <property type="term" value="F:O-succinylbenzoate synthase activity"/>
    <property type="evidence" value="ECO:0007669"/>
    <property type="project" value="UniProtKB-EC"/>
</dbReference>
<dbReference type="UniPathway" id="UPA01057">
    <property type="reaction ID" value="UER00165"/>
</dbReference>
<dbReference type="InterPro" id="IPR029017">
    <property type="entry name" value="Enolase-like_N"/>
</dbReference>
<dbReference type="SFLD" id="SFLDF00009">
    <property type="entry name" value="o-succinylbenzoate_synthase"/>
    <property type="match status" value="1"/>
</dbReference>
<dbReference type="eggNOG" id="COG4948">
    <property type="taxonomic scope" value="Bacteria"/>
</dbReference>
<protein>
    <recommendedName>
        <fullName evidence="4 5">o-succinylbenzoate synthase</fullName>
        <shortName evidence="4">OSB synthase</shortName>
        <shortName evidence="4">OSBS</shortName>
        <ecNumber evidence="4 5">4.2.1.113</ecNumber>
    </recommendedName>
    <alternativeName>
        <fullName evidence="4">4-(2'-carboxyphenyl)-4-oxybutyric acid synthase</fullName>
    </alternativeName>
    <alternativeName>
        <fullName evidence="4">o-succinylbenzoic acid synthase</fullName>
    </alternativeName>
</protein>
<dbReference type="GO" id="GO:0042372">
    <property type="term" value="P:phylloquinone biosynthetic process"/>
    <property type="evidence" value="ECO:0007669"/>
    <property type="project" value="UniProtKB-UniRule"/>
</dbReference>
<gene>
    <name evidence="4" type="primary">menC</name>
    <name evidence="7" type="ordered locus">PCC8801_1207</name>
</gene>
<comment type="catalytic activity">
    <reaction evidence="4">
        <text>(1R,6R)-6-hydroxy-2-succinyl-cyclohexa-2,4-diene-1-carboxylate = 2-succinylbenzoate + H2O</text>
        <dbReference type="Rhea" id="RHEA:10196"/>
        <dbReference type="ChEBI" id="CHEBI:15377"/>
        <dbReference type="ChEBI" id="CHEBI:18325"/>
        <dbReference type="ChEBI" id="CHEBI:58689"/>
        <dbReference type="EC" id="4.2.1.113"/>
    </reaction>
</comment>
<evidence type="ECO:0000256" key="1">
    <source>
        <dbReference type="ARBA" id="ARBA00022723"/>
    </source>
</evidence>
<feature type="binding site" evidence="4">
    <location>
        <position position="173"/>
    </location>
    <ligand>
        <name>Mg(2+)</name>
        <dbReference type="ChEBI" id="CHEBI:18420"/>
    </ligand>
</feature>
<feature type="active site" description="Proton acceptor" evidence="4">
    <location>
        <position position="249"/>
    </location>
</feature>
<dbReference type="Pfam" id="PF21508">
    <property type="entry name" value="MenC_N"/>
    <property type="match status" value="1"/>
</dbReference>